<evidence type="ECO:0000256" key="3">
    <source>
        <dbReference type="ARBA" id="ARBA00009370"/>
    </source>
</evidence>
<evidence type="ECO:0000256" key="13">
    <source>
        <dbReference type="RuleBase" id="RU362042"/>
    </source>
</evidence>
<dbReference type="Pfam" id="PF10502">
    <property type="entry name" value="Peptidase_S26"/>
    <property type="match status" value="1"/>
</dbReference>
<evidence type="ECO:0000256" key="5">
    <source>
        <dbReference type="ARBA" id="ARBA00022475"/>
    </source>
</evidence>
<evidence type="ECO:0000259" key="14">
    <source>
        <dbReference type="Pfam" id="PF10502"/>
    </source>
</evidence>
<evidence type="ECO:0000256" key="2">
    <source>
        <dbReference type="ARBA" id="ARBA00004401"/>
    </source>
</evidence>
<dbReference type="AlphaFoldDB" id="A0A150MFI6"/>
<dbReference type="CDD" id="cd06530">
    <property type="entry name" value="S26_SPase_I"/>
    <property type="match status" value="1"/>
</dbReference>
<dbReference type="PRINTS" id="PR00727">
    <property type="entry name" value="LEADERPTASE"/>
</dbReference>
<dbReference type="NCBIfam" id="TIGR02227">
    <property type="entry name" value="sigpep_I_bact"/>
    <property type="match status" value="1"/>
</dbReference>
<sequence>MPQGFGRAFLAHLRYSASPVSAAAGRAAYHASGILLCFSVRTRKDDLDRLNLQQIFEIMNLNKKRIGWAGNLNKEVVLLKTNINKEIFSWLKTIFFSLVIVAICRHFLFSPSTVYGESMAPTLKDHEKIIISKVSKLEHFDVIVFHAPDADAYYIKRIIGLPGDRIEVKDDTLYINDKPYKEPYLKPNRNHLWAGGNFTGDFTLKEITGKSKVPKGHLFVMGDNRPVSKDSRHFKFIPIKSVIGEVKFRFYPLKKIGIPE</sequence>
<dbReference type="PANTHER" id="PTHR43390:SF1">
    <property type="entry name" value="CHLOROPLAST PROCESSING PEPTIDASE"/>
    <property type="match status" value="1"/>
</dbReference>
<dbReference type="PATRIC" id="fig|301148.3.peg.1432"/>
<keyword evidence="6 12" id="KW-0645">Protease</keyword>
<dbReference type="FunFam" id="2.10.109.10:FF:000008">
    <property type="entry name" value="Signal peptidase I"/>
    <property type="match status" value="1"/>
</dbReference>
<keyword evidence="9" id="KW-1133">Transmembrane helix</keyword>
<comment type="catalytic activity">
    <reaction evidence="1 12">
        <text>Cleavage of hydrophobic, N-terminal signal or leader sequences from secreted and periplasmic proteins.</text>
        <dbReference type="EC" id="3.4.21.89"/>
    </reaction>
</comment>
<keyword evidence="8 12" id="KW-0378">Hydrolase</keyword>
<dbReference type="PROSITE" id="PS00761">
    <property type="entry name" value="SPASE_I_3"/>
    <property type="match status" value="1"/>
</dbReference>
<feature type="active site" evidence="11">
    <location>
        <position position="156"/>
    </location>
</feature>
<accession>A0A150MFI6</accession>
<dbReference type="Gene3D" id="2.10.109.10">
    <property type="entry name" value="Umud Fragment, subunit A"/>
    <property type="match status" value="1"/>
</dbReference>
<dbReference type="STRING" id="301148.B4135_0601"/>
<dbReference type="EC" id="3.4.21.89" evidence="4 12"/>
<reference evidence="15 16" key="1">
    <citation type="submission" date="2016-01" db="EMBL/GenBank/DDBJ databases">
        <title>Draft Genome Sequences of Seven Thermophilic Sporeformers Isolated from Foods.</title>
        <authorList>
            <person name="Berendsen E.M."/>
            <person name="Wells-Bennik M.H."/>
            <person name="Krawcyk A.O."/>
            <person name="De Jong A."/>
            <person name="Holsappel S."/>
            <person name="Eijlander R.T."/>
            <person name="Kuipers O.P."/>
        </authorList>
    </citation>
    <scope>NUCLEOTIDE SEQUENCE [LARGE SCALE GENOMIC DNA]</scope>
    <source>
        <strain evidence="15 16">B4135</strain>
    </source>
</reference>
<comment type="subcellular location">
    <subcellularLocation>
        <location evidence="2">Cell membrane</location>
        <topology evidence="2">Single-pass type II membrane protein</topology>
    </subcellularLocation>
    <subcellularLocation>
        <location evidence="13">Membrane</location>
        <topology evidence="13">Single-pass type II membrane protein</topology>
    </subcellularLocation>
</comment>
<evidence type="ECO:0000313" key="16">
    <source>
        <dbReference type="Proteomes" id="UP000075683"/>
    </source>
</evidence>
<keyword evidence="7" id="KW-0812">Transmembrane</keyword>
<dbReference type="GO" id="GO:0004252">
    <property type="term" value="F:serine-type endopeptidase activity"/>
    <property type="evidence" value="ECO:0007669"/>
    <property type="project" value="InterPro"/>
</dbReference>
<organism evidence="15 16">
    <name type="scientific">Caldibacillus debilis</name>
    <dbReference type="NCBI Taxonomy" id="301148"/>
    <lineage>
        <taxon>Bacteria</taxon>
        <taxon>Bacillati</taxon>
        <taxon>Bacillota</taxon>
        <taxon>Bacilli</taxon>
        <taxon>Bacillales</taxon>
        <taxon>Bacillaceae</taxon>
        <taxon>Caldibacillus</taxon>
    </lineage>
</organism>
<evidence type="ECO:0000256" key="1">
    <source>
        <dbReference type="ARBA" id="ARBA00000677"/>
    </source>
</evidence>
<evidence type="ECO:0000256" key="10">
    <source>
        <dbReference type="ARBA" id="ARBA00023136"/>
    </source>
</evidence>
<evidence type="ECO:0000256" key="12">
    <source>
        <dbReference type="RuleBase" id="RU003993"/>
    </source>
</evidence>
<evidence type="ECO:0000256" key="9">
    <source>
        <dbReference type="ARBA" id="ARBA00022989"/>
    </source>
</evidence>
<feature type="active site" evidence="11">
    <location>
        <position position="118"/>
    </location>
</feature>
<dbReference type="PROSITE" id="PS00501">
    <property type="entry name" value="SPASE_I_1"/>
    <property type="match status" value="1"/>
</dbReference>
<dbReference type="InterPro" id="IPR036286">
    <property type="entry name" value="LexA/Signal_pep-like_sf"/>
</dbReference>
<comment type="caution">
    <text evidence="15">The sequence shown here is derived from an EMBL/GenBank/DDBJ whole genome shotgun (WGS) entry which is preliminary data.</text>
</comment>
<dbReference type="InterPro" id="IPR019533">
    <property type="entry name" value="Peptidase_S26"/>
</dbReference>
<dbReference type="InterPro" id="IPR019756">
    <property type="entry name" value="Pept_S26A_signal_pept_1_Ser-AS"/>
</dbReference>
<dbReference type="InterPro" id="IPR019758">
    <property type="entry name" value="Pept_S26A_signal_pept_1_CS"/>
</dbReference>
<name>A0A150MFI6_9BACI</name>
<dbReference type="InterPro" id="IPR000223">
    <property type="entry name" value="Pept_S26A_signal_pept_1"/>
</dbReference>
<comment type="similarity">
    <text evidence="3 13">Belongs to the peptidase S26 family.</text>
</comment>
<dbReference type="GO" id="GO:0009003">
    <property type="term" value="F:signal peptidase activity"/>
    <property type="evidence" value="ECO:0007669"/>
    <property type="project" value="UniProtKB-EC"/>
</dbReference>
<proteinExistence type="inferred from homology"/>
<keyword evidence="10" id="KW-0472">Membrane</keyword>
<dbReference type="Proteomes" id="UP000075683">
    <property type="component" value="Unassembled WGS sequence"/>
</dbReference>
<feature type="domain" description="Peptidase S26" evidence="14">
    <location>
        <begin position="88"/>
        <end position="251"/>
    </location>
</feature>
<gene>
    <name evidence="15" type="ORF">B4135_0601</name>
</gene>
<evidence type="ECO:0000256" key="7">
    <source>
        <dbReference type="ARBA" id="ARBA00022692"/>
    </source>
</evidence>
<dbReference type="EMBL" id="LQYT01000002">
    <property type="protein sequence ID" value="KYD23075.1"/>
    <property type="molecule type" value="Genomic_DNA"/>
</dbReference>
<evidence type="ECO:0000256" key="11">
    <source>
        <dbReference type="PIRSR" id="PIRSR600223-1"/>
    </source>
</evidence>
<evidence type="ECO:0000256" key="8">
    <source>
        <dbReference type="ARBA" id="ARBA00022801"/>
    </source>
</evidence>
<keyword evidence="5" id="KW-1003">Cell membrane</keyword>
<evidence type="ECO:0000313" key="15">
    <source>
        <dbReference type="EMBL" id="KYD23075.1"/>
    </source>
</evidence>
<dbReference type="GO" id="GO:0005886">
    <property type="term" value="C:plasma membrane"/>
    <property type="evidence" value="ECO:0007669"/>
    <property type="project" value="UniProtKB-SubCell"/>
</dbReference>
<dbReference type="PROSITE" id="PS00760">
    <property type="entry name" value="SPASE_I_2"/>
    <property type="match status" value="1"/>
</dbReference>
<protein>
    <recommendedName>
        <fullName evidence="4 12">Signal peptidase I</fullName>
        <ecNumber evidence="4 12">3.4.21.89</ecNumber>
    </recommendedName>
</protein>
<evidence type="ECO:0000256" key="4">
    <source>
        <dbReference type="ARBA" id="ARBA00013208"/>
    </source>
</evidence>
<dbReference type="PANTHER" id="PTHR43390">
    <property type="entry name" value="SIGNAL PEPTIDASE I"/>
    <property type="match status" value="1"/>
</dbReference>
<dbReference type="GO" id="GO:0006465">
    <property type="term" value="P:signal peptide processing"/>
    <property type="evidence" value="ECO:0007669"/>
    <property type="project" value="InterPro"/>
</dbReference>
<dbReference type="SUPFAM" id="SSF51306">
    <property type="entry name" value="LexA/Signal peptidase"/>
    <property type="match status" value="1"/>
</dbReference>
<evidence type="ECO:0000256" key="6">
    <source>
        <dbReference type="ARBA" id="ARBA00022670"/>
    </source>
</evidence>
<dbReference type="InterPro" id="IPR019757">
    <property type="entry name" value="Pept_S26A_signal_pept_1_Lys-AS"/>
</dbReference>